<sequence length="91" mass="10035">MNISKLEQRVLHVLAQGGAIRFDRAPNGKVVEITCFTRDGLVLADCSLEVFERLRKRRFIRSVGGAAYRVTREGVVAVRAQPDNRTGGGHA</sequence>
<comment type="caution">
    <text evidence="2">The sequence shown here is derived from an EMBL/GenBank/DDBJ whole genome shotgun (WGS) entry which is preliminary data.</text>
</comment>
<dbReference type="Proteomes" id="UP000474758">
    <property type="component" value="Unassembled WGS sequence"/>
</dbReference>
<keyword evidence="3" id="KW-1185">Reference proteome</keyword>
<proteinExistence type="inferred from homology"/>
<dbReference type="AlphaFoldDB" id="A0A6M1TS61"/>
<dbReference type="NCBIfam" id="NF010240">
    <property type="entry name" value="PRK13687.1"/>
    <property type="match status" value="1"/>
</dbReference>
<dbReference type="HAMAP" id="MF_00827">
    <property type="entry name" value="UPF0386"/>
    <property type="match status" value="1"/>
</dbReference>
<dbReference type="InterPro" id="IPR018654">
    <property type="entry name" value="YjhX_toxin"/>
</dbReference>
<evidence type="ECO:0000313" key="3">
    <source>
        <dbReference type="Proteomes" id="UP000474758"/>
    </source>
</evidence>
<evidence type="ECO:0000256" key="1">
    <source>
        <dbReference type="HAMAP-Rule" id="MF_00827"/>
    </source>
</evidence>
<dbReference type="RefSeq" id="WP_165048318.1">
    <property type="nucleotide sequence ID" value="NZ_JAALFE010000005.1"/>
</dbReference>
<dbReference type="Pfam" id="PF09857">
    <property type="entry name" value="YjhX_toxin"/>
    <property type="match status" value="1"/>
</dbReference>
<organism evidence="2 3">
    <name type="scientific">Paragemmobacter kunshanensis</name>
    <dbReference type="NCBI Taxonomy" id="2583234"/>
    <lineage>
        <taxon>Bacteria</taxon>
        <taxon>Pseudomonadati</taxon>
        <taxon>Pseudomonadota</taxon>
        <taxon>Alphaproteobacteria</taxon>
        <taxon>Rhodobacterales</taxon>
        <taxon>Paracoccaceae</taxon>
        <taxon>Paragemmobacter</taxon>
    </lineage>
</organism>
<accession>A0A6M1TS61</accession>
<dbReference type="EMBL" id="JAALFE010000005">
    <property type="protein sequence ID" value="NGQ90627.1"/>
    <property type="molecule type" value="Genomic_DNA"/>
</dbReference>
<name>A0A6M1TS61_9RHOB</name>
<comment type="similarity">
    <text evidence="1">Belongs to the UPF0386 family.</text>
</comment>
<protein>
    <recommendedName>
        <fullName evidence="1">UPF0386 protein G5V65_06930</fullName>
    </recommendedName>
</protein>
<evidence type="ECO:0000313" key="2">
    <source>
        <dbReference type="EMBL" id="NGQ90627.1"/>
    </source>
</evidence>
<reference evidence="2 3" key="1">
    <citation type="submission" date="2020-02" db="EMBL/GenBank/DDBJ databases">
        <title>Rhodobacter translucens sp. nov., a novel bacterium isolated from activated sludge.</title>
        <authorList>
            <person name="Liu J."/>
        </authorList>
    </citation>
    <scope>NUCLEOTIDE SEQUENCE [LARGE SCALE GENOMIC DNA]</scope>
    <source>
        <strain evidence="2 3">HX-7-19</strain>
    </source>
</reference>
<gene>
    <name evidence="2" type="ORF">G5V65_06930</name>
</gene>